<dbReference type="Proteomes" id="UP000198104">
    <property type="component" value="Unassembled WGS sequence"/>
</dbReference>
<evidence type="ECO:0000256" key="2">
    <source>
        <dbReference type="SAM" id="MobiDB-lite"/>
    </source>
</evidence>
<comment type="caution">
    <text evidence="3">The sequence shown here is derived from an EMBL/GenBank/DDBJ whole genome shotgun (WGS) entry which is preliminary data.</text>
</comment>
<dbReference type="Gene3D" id="1.10.3480.10">
    <property type="entry name" value="TorD-like"/>
    <property type="match status" value="1"/>
</dbReference>
<dbReference type="PANTHER" id="PTHR43680:SF2">
    <property type="entry name" value="NITRATE REDUCTASE MOLYBDENUM COFACTOR ASSEMBLY CHAPERONE NARJ"/>
    <property type="match status" value="1"/>
</dbReference>
<evidence type="ECO:0000313" key="4">
    <source>
        <dbReference type="Proteomes" id="UP000198104"/>
    </source>
</evidence>
<dbReference type="NCBIfam" id="TIGR00684">
    <property type="entry name" value="narJ"/>
    <property type="match status" value="1"/>
</dbReference>
<protein>
    <submittedName>
        <fullName evidence="3">Nitrate reductase molybdenum cofactor assembly chaperone</fullName>
    </submittedName>
</protein>
<sequence length="226" mass="25464">MMKHSIPLRALSVLLQYPEPEVISHLSEISQALQDIPKLSKKVKTGLDSFAGHIQSTDIYELQEEYVECFDRGRATSLHLFEHVHGDSRERGQAMVDLLQTYKDGGMELSANELPDHLSVILEFASTLPIEQSKQFIGEMAHILNAVYSTLVGRNNRYAWLIAAAIEFSGEKVKIVELKIEEKSMDEEWEEPPAFDGCSTRGQSKPGEEQTLHFVKPTKELKGVQP</sequence>
<dbReference type="PANTHER" id="PTHR43680">
    <property type="entry name" value="NITRATE REDUCTASE MOLYBDENUM COFACTOR ASSEMBLY CHAPERONE"/>
    <property type="match status" value="1"/>
</dbReference>
<dbReference type="InterPro" id="IPR003765">
    <property type="entry name" value="NO3_reductase_chaperone_NarJ"/>
</dbReference>
<feature type="compositionally biased region" description="Basic and acidic residues" evidence="2">
    <location>
        <begin position="206"/>
        <end position="226"/>
    </location>
</feature>
<dbReference type="GO" id="GO:0051131">
    <property type="term" value="P:chaperone-mediated protein complex assembly"/>
    <property type="evidence" value="ECO:0007669"/>
    <property type="project" value="InterPro"/>
</dbReference>
<dbReference type="Pfam" id="PF02613">
    <property type="entry name" value="Nitrate_red_del"/>
    <property type="match status" value="1"/>
</dbReference>
<evidence type="ECO:0000256" key="1">
    <source>
        <dbReference type="ARBA" id="ARBA00023063"/>
    </source>
</evidence>
<keyword evidence="4" id="KW-1185">Reference proteome</keyword>
<keyword evidence="1" id="KW-0534">Nitrate assimilation</keyword>
<reference evidence="3 4" key="1">
    <citation type="submission" date="2017-05" db="EMBL/GenBank/DDBJ databases">
        <title>Polynucleobacter sp. MWH-K35W1 isolated from the permanently anoxic monimolimnion of a meromictic lake.</title>
        <authorList>
            <person name="Hahn M.W."/>
        </authorList>
    </citation>
    <scope>NUCLEOTIDE SEQUENCE [LARGE SCALE GENOMIC DNA]</scope>
    <source>
        <strain evidence="3 4">MWH-K35W1</strain>
    </source>
</reference>
<organism evidence="3 4">
    <name type="scientific">Polynucleobacter aenigmaticus</name>
    <dbReference type="NCBI Taxonomy" id="1743164"/>
    <lineage>
        <taxon>Bacteria</taxon>
        <taxon>Pseudomonadati</taxon>
        <taxon>Pseudomonadota</taxon>
        <taxon>Betaproteobacteria</taxon>
        <taxon>Burkholderiales</taxon>
        <taxon>Burkholderiaceae</taxon>
        <taxon>Polynucleobacter</taxon>
    </lineage>
</organism>
<evidence type="ECO:0000313" key="3">
    <source>
        <dbReference type="EMBL" id="OWS72155.1"/>
    </source>
</evidence>
<dbReference type="EMBL" id="NGUO01000004">
    <property type="protein sequence ID" value="OWS72155.1"/>
    <property type="molecule type" value="Genomic_DNA"/>
</dbReference>
<name>A0A254Q037_9BURK</name>
<proteinExistence type="predicted"/>
<dbReference type="GO" id="GO:0016530">
    <property type="term" value="F:metallochaperone activity"/>
    <property type="evidence" value="ECO:0007669"/>
    <property type="project" value="TreeGrafter"/>
</dbReference>
<gene>
    <name evidence="3" type="ORF">CBI30_02875</name>
</gene>
<dbReference type="GO" id="GO:0042128">
    <property type="term" value="P:nitrate assimilation"/>
    <property type="evidence" value="ECO:0007669"/>
    <property type="project" value="UniProtKB-KW"/>
</dbReference>
<dbReference type="AlphaFoldDB" id="A0A254Q037"/>
<dbReference type="InterPro" id="IPR036411">
    <property type="entry name" value="TorD-like_sf"/>
</dbReference>
<feature type="region of interest" description="Disordered" evidence="2">
    <location>
        <begin position="186"/>
        <end position="226"/>
    </location>
</feature>
<dbReference type="InterPro" id="IPR020945">
    <property type="entry name" value="DMSO/NO3_reduct_chaperone"/>
</dbReference>
<dbReference type="SUPFAM" id="SSF89155">
    <property type="entry name" value="TorD-like"/>
    <property type="match status" value="1"/>
</dbReference>
<accession>A0A254Q037</accession>
<dbReference type="GO" id="GO:0051082">
    <property type="term" value="F:unfolded protein binding"/>
    <property type="evidence" value="ECO:0007669"/>
    <property type="project" value="InterPro"/>
</dbReference>